<sequence>MMAGMAFPHSLILPDTLGTGLVVQSTAPMDDTSIRAFVDEYERTLSRFRSDSILAAMAGAAHGGSFDFPDWCEPLFDLYERLCEATDDAIDPCVGAALARLGYGPDLAFETGTSDSQRIWVAHPTWRHDVERHGTTLVTARPVHLDFGACGKGYLVDLIAAMLTQQTTVRPGYAPDFVIDAGGDILAHTSPPITVALEDPHDTSRAVGIAHIDHAAIAASAPSRRHWRTAGDEQVHHLLNAVDGLPVTDMAATWAVVDMRPGGTARSANRPAGGYFPTALADGLATALFLTDPERLAQHFDFACVTIRTDRVATRSRHFPGTLFTG</sequence>
<evidence type="ECO:0000256" key="1">
    <source>
        <dbReference type="ARBA" id="ARBA00001946"/>
    </source>
</evidence>
<dbReference type="Gene3D" id="3.10.520.10">
    <property type="entry name" value="ApbE-like domains"/>
    <property type="match status" value="1"/>
</dbReference>
<dbReference type="Pfam" id="PF02424">
    <property type="entry name" value="ApbE"/>
    <property type="match status" value="1"/>
</dbReference>
<comment type="caution">
    <text evidence="11">The sequence shown here is derived from an EMBL/GenBank/DDBJ whole genome shotgun (WGS) entry which is preliminary data.</text>
</comment>
<protein>
    <recommendedName>
        <fullName evidence="3">FAD:protein FMN transferase</fullName>
        <ecNumber evidence="2">2.7.1.180</ecNumber>
    </recommendedName>
    <alternativeName>
        <fullName evidence="9">Flavin transferase</fullName>
    </alternativeName>
</protein>
<keyword evidence="11" id="KW-0449">Lipoprotein</keyword>
<evidence type="ECO:0000256" key="7">
    <source>
        <dbReference type="ARBA" id="ARBA00022827"/>
    </source>
</evidence>
<evidence type="ECO:0000256" key="4">
    <source>
        <dbReference type="ARBA" id="ARBA00022630"/>
    </source>
</evidence>
<dbReference type="EMBL" id="JGYX01000007">
    <property type="protein sequence ID" value="KFI59910.1"/>
    <property type="molecule type" value="Genomic_DNA"/>
</dbReference>
<evidence type="ECO:0000256" key="5">
    <source>
        <dbReference type="ARBA" id="ARBA00022679"/>
    </source>
</evidence>
<gene>
    <name evidence="11" type="ORF">BIGA_1580</name>
</gene>
<evidence type="ECO:0000256" key="2">
    <source>
        <dbReference type="ARBA" id="ARBA00011955"/>
    </source>
</evidence>
<name>A0A087AMB0_9BIFI</name>
<evidence type="ECO:0000313" key="12">
    <source>
        <dbReference type="Proteomes" id="UP000029046"/>
    </source>
</evidence>
<dbReference type="GO" id="GO:0046872">
    <property type="term" value="F:metal ion binding"/>
    <property type="evidence" value="ECO:0007669"/>
    <property type="project" value="UniProtKB-KW"/>
</dbReference>
<dbReference type="EC" id="2.7.1.180" evidence="2"/>
<keyword evidence="5" id="KW-0808">Transferase</keyword>
<dbReference type="PANTHER" id="PTHR30040">
    <property type="entry name" value="THIAMINE BIOSYNTHESIS LIPOPROTEIN APBE"/>
    <property type="match status" value="1"/>
</dbReference>
<dbReference type="PANTHER" id="PTHR30040:SF2">
    <property type="entry name" value="FAD:PROTEIN FMN TRANSFERASE"/>
    <property type="match status" value="1"/>
</dbReference>
<dbReference type="Proteomes" id="UP000029046">
    <property type="component" value="Unassembled WGS sequence"/>
</dbReference>
<organism evidence="11 12">
    <name type="scientific">Bifidobacterium pullorum subsp. gallinarum</name>
    <dbReference type="NCBI Taxonomy" id="78344"/>
    <lineage>
        <taxon>Bacteria</taxon>
        <taxon>Bacillati</taxon>
        <taxon>Actinomycetota</taxon>
        <taxon>Actinomycetes</taxon>
        <taxon>Bifidobacteriales</taxon>
        <taxon>Bifidobacteriaceae</taxon>
        <taxon>Bifidobacterium</taxon>
    </lineage>
</organism>
<evidence type="ECO:0000256" key="6">
    <source>
        <dbReference type="ARBA" id="ARBA00022723"/>
    </source>
</evidence>
<comment type="cofactor">
    <cofactor evidence="1">
        <name>Mg(2+)</name>
        <dbReference type="ChEBI" id="CHEBI:18420"/>
    </cofactor>
</comment>
<proteinExistence type="predicted"/>
<evidence type="ECO:0000256" key="8">
    <source>
        <dbReference type="ARBA" id="ARBA00022842"/>
    </source>
</evidence>
<keyword evidence="8" id="KW-0460">Magnesium</keyword>
<dbReference type="AlphaFoldDB" id="A0A087AMB0"/>
<keyword evidence="12" id="KW-1185">Reference proteome</keyword>
<evidence type="ECO:0000256" key="9">
    <source>
        <dbReference type="ARBA" id="ARBA00031306"/>
    </source>
</evidence>
<dbReference type="InterPro" id="IPR003374">
    <property type="entry name" value="ApbE-like_sf"/>
</dbReference>
<reference evidence="11 12" key="1">
    <citation type="submission" date="2014-03" db="EMBL/GenBank/DDBJ databases">
        <title>Genomics of Bifidobacteria.</title>
        <authorList>
            <person name="Ventura M."/>
            <person name="Milani C."/>
            <person name="Lugli G.A."/>
        </authorList>
    </citation>
    <scope>NUCLEOTIDE SEQUENCE [LARGE SCALE GENOMIC DNA]</scope>
    <source>
        <strain evidence="11 12">LMG 11586</strain>
    </source>
</reference>
<comment type="catalytic activity">
    <reaction evidence="10">
        <text>L-threonyl-[protein] + FAD = FMN-L-threonyl-[protein] + AMP + H(+)</text>
        <dbReference type="Rhea" id="RHEA:36847"/>
        <dbReference type="Rhea" id="RHEA-COMP:11060"/>
        <dbReference type="Rhea" id="RHEA-COMP:11061"/>
        <dbReference type="ChEBI" id="CHEBI:15378"/>
        <dbReference type="ChEBI" id="CHEBI:30013"/>
        <dbReference type="ChEBI" id="CHEBI:57692"/>
        <dbReference type="ChEBI" id="CHEBI:74257"/>
        <dbReference type="ChEBI" id="CHEBI:456215"/>
        <dbReference type="EC" id="2.7.1.180"/>
    </reaction>
</comment>
<keyword evidence="4" id="KW-0285">Flavoprotein</keyword>
<evidence type="ECO:0000256" key="3">
    <source>
        <dbReference type="ARBA" id="ARBA00016337"/>
    </source>
</evidence>
<evidence type="ECO:0000313" key="11">
    <source>
        <dbReference type="EMBL" id="KFI59910.1"/>
    </source>
</evidence>
<keyword evidence="7" id="KW-0274">FAD</keyword>
<dbReference type="InterPro" id="IPR024932">
    <property type="entry name" value="ApbE"/>
</dbReference>
<dbReference type="GO" id="GO:0016740">
    <property type="term" value="F:transferase activity"/>
    <property type="evidence" value="ECO:0007669"/>
    <property type="project" value="UniProtKB-KW"/>
</dbReference>
<keyword evidence="6" id="KW-0479">Metal-binding</keyword>
<dbReference type="SUPFAM" id="SSF143631">
    <property type="entry name" value="ApbE-like"/>
    <property type="match status" value="1"/>
</dbReference>
<dbReference type="eggNOG" id="COG1477">
    <property type="taxonomic scope" value="Bacteria"/>
</dbReference>
<dbReference type="OrthoDB" id="9778595at2"/>
<evidence type="ECO:0000256" key="10">
    <source>
        <dbReference type="ARBA" id="ARBA00048540"/>
    </source>
</evidence>
<accession>A0A087AMB0</accession>